<dbReference type="HOGENOM" id="CLU_2696296_0_0_0"/>
<keyword evidence="3" id="KW-1185">Reference proteome</keyword>
<keyword evidence="1" id="KW-0472">Membrane</keyword>
<feature type="transmembrane region" description="Helical" evidence="1">
    <location>
        <begin position="42"/>
        <end position="68"/>
    </location>
</feature>
<keyword evidence="1" id="KW-0812">Transmembrane</keyword>
<keyword evidence="1" id="KW-1133">Transmembrane helix</keyword>
<dbReference type="KEGG" id="amu:Amuc_0141"/>
<evidence type="ECO:0000313" key="2">
    <source>
        <dbReference type="EMBL" id="ACD03985.1"/>
    </source>
</evidence>
<dbReference type="EMBL" id="CP001071">
    <property type="protein sequence ID" value="ACD03985.1"/>
    <property type="molecule type" value="Genomic_DNA"/>
</dbReference>
<proteinExistence type="predicted"/>
<organism evidence="2 3">
    <name type="scientific">Akkermansia muciniphila (strain ATCC BAA-835 / DSM 22959 / JCM 33894 / BCRC 81048 / CCUG 64013 / CIP 107961 / Muc)</name>
    <dbReference type="NCBI Taxonomy" id="349741"/>
    <lineage>
        <taxon>Bacteria</taxon>
        <taxon>Pseudomonadati</taxon>
        <taxon>Verrucomicrobiota</taxon>
        <taxon>Verrucomicrobiia</taxon>
        <taxon>Verrucomicrobiales</taxon>
        <taxon>Akkermansiaceae</taxon>
        <taxon>Akkermansia</taxon>
    </lineage>
</organism>
<sequence>MQRNVPANLQKLVQAGIGSMIGGYVMRARLGDRLCPPLIPAVTVMMIIIMARRPGTVIITIVVAMMAACGQND</sequence>
<feature type="transmembrane region" description="Helical" evidence="1">
    <location>
        <begin position="12"/>
        <end position="30"/>
    </location>
</feature>
<evidence type="ECO:0000256" key="1">
    <source>
        <dbReference type="SAM" id="Phobius"/>
    </source>
</evidence>
<protein>
    <submittedName>
        <fullName evidence="2">Uncharacterized protein</fullName>
    </submittedName>
</protein>
<dbReference type="PaxDb" id="349741-Amuc_0141"/>
<dbReference type="AlphaFoldDB" id="B2ULU1"/>
<dbReference type="Proteomes" id="UP000001031">
    <property type="component" value="Chromosome"/>
</dbReference>
<reference evidence="3" key="1">
    <citation type="journal article" date="2011" name="PLoS ONE">
        <title>The genome of Akkermansia muciniphila, a dedicated intestinal mucin degrader, and its use in exploring intestinal metagenomes.</title>
        <authorList>
            <person name="van Passel M.W."/>
            <person name="Kant R."/>
            <person name="Zoetendal E.G."/>
            <person name="Plugge C.M."/>
            <person name="Derrien M."/>
            <person name="Malfatti S.A."/>
            <person name="Chain P.S."/>
            <person name="Woyke T."/>
            <person name="Palva A."/>
            <person name="de Vos W.M."/>
            <person name="Smidt H."/>
        </authorList>
    </citation>
    <scope>NUCLEOTIDE SEQUENCE [LARGE SCALE GENOMIC DNA]</scope>
    <source>
        <strain evidence="3">ATCC BAA-835 / DSM 22959 / JCM 33894 / BCRC 81048 / CCUG 64013 / CIP 107961 / Muc</strain>
    </source>
</reference>
<dbReference type="STRING" id="349741.Amuc_0141"/>
<evidence type="ECO:0000313" key="3">
    <source>
        <dbReference type="Proteomes" id="UP000001031"/>
    </source>
</evidence>
<accession>B2ULU1</accession>
<name>B2ULU1_AKKM8</name>
<gene>
    <name evidence="2" type="ordered locus">Amuc_0141</name>
</gene>